<protein>
    <submittedName>
        <fullName evidence="1">Uncharacterized protein</fullName>
    </submittedName>
</protein>
<evidence type="ECO:0000313" key="2">
    <source>
        <dbReference type="Proteomes" id="UP001239111"/>
    </source>
</evidence>
<comment type="caution">
    <text evidence="1">The sequence shown here is derived from an EMBL/GenBank/DDBJ whole genome shotgun (WGS) entry which is preliminary data.</text>
</comment>
<dbReference type="EMBL" id="CM056743">
    <property type="protein sequence ID" value="KAJ8672040.1"/>
    <property type="molecule type" value="Genomic_DNA"/>
</dbReference>
<accession>A0ACC2NLB0</accession>
<proteinExistence type="predicted"/>
<keyword evidence="2" id="KW-1185">Reference proteome</keyword>
<gene>
    <name evidence="1" type="ORF">QAD02_003299</name>
</gene>
<sequence length="227" mass="25844">MVYFPPYWDEEVEKIPGASIENSYVLRGIMLNKDVTHPRMRRCIKHPRIVLLDCPLEYKKGESQTNVEIMKETDFTRMLELEEKDIKRVCDHIALVKPDLVITEKGISDLAQHFLLKAGISALRRVRKSDNNRIARACNATIISRTEELKEEHVGTGAGLFEVKNINDEFFCFITDCRDPKACTIVLRGASKDILNESERNIQDALHAAKNILLLPKLVPGEWNAGS</sequence>
<evidence type="ECO:0000313" key="1">
    <source>
        <dbReference type="EMBL" id="KAJ8672040.1"/>
    </source>
</evidence>
<reference evidence="1" key="1">
    <citation type="submission" date="2023-04" db="EMBL/GenBank/DDBJ databases">
        <title>A chromosome-level genome assembly of the parasitoid wasp Eretmocerus hayati.</title>
        <authorList>
            <person name="Zhong Y."/>
            <person name="Liu S."/>
            <person name="Liu Y."/>
        </authorList>
    </citation>
    <scope>NUCLEOTIDE SEQUENCE</scope>
    <source>
        <strain evidence="1">ZJU_SS_LIU_2023</strain>
    </source>
</reference>
<organism evidence="1 2">
    <name type="scientific">Eretmocerus hayati</name>
    <dbReference type="NCBI Taxonomy" id="131215"/>
    <lineage>
        <taxon>Eukaryota</taxon>
        <taxon>Metazoa</taxon>
        <taxon>Ecdysozoa</taxon>
        <taxon>Arthropoda</taxon>
        <taxon>Hexapoda</taxon>
        <taxon>Insecta</taxon>
        <taxon>Pterygota</taxon>
        <taxon>Neoptera</taxon>
        <taxon>Endopterygota</taxon>
        <taxon>Hymenoptera</taxon>
        <taxon>Apocrita</taxon>
        <taxon>Proctotrupomorpha</taxon>
        <taxon>Chalcidoidea</taxon>
        <taxon>Aphelinidae</taxon>
        <taxon>Aphelininae</taxon>
        <taxon>Eretmocerus</taxon>
    </lineage>
</organism>
<name>A0ACC2NLB0_9HYME</name>
<dbReference type="Proteomes" id="UP001239111">
    <property type="component" value="Chromosome 3"/>
</dbReference>